<feature type="compositionally biased region" description="Polar residues" evidence="1">
    <location>
        <begin position="70"/>
        <end position="82"/>
    </location>
</feature>
<evidence type="ECO:0000313" key="3">
    <source>
        <dbReference type="Proteomes" id="UP000887159"/>
    </source>
</evidence>
<accession>A0A8X6SCE6</accession>
<sequence>MFGTRYHTTTYPYASDSVNRRANDTIFVTSMFYGFTSCTCLAWRKPVVEYLTENTVRQIGMAGKDDEQNAGGSSTFQTRQRG</sequence>
<proteinExistence type="predicted"/>
<dbReference type="AlphaFoldDB" id="A0A8X6SCE6"/>
<name>A0A8X6SCE6_TRICX</name>
<keyword evidence="3" id="KW-1185">Reference proteome</keyword>
<evidence type="ECO:0000313" key="2">
    <source>
        <dbReference type="EMBL" id="GFY11357.1"/>
    </source>
</evidence>
<evidence type="ECO:0000256" key="1">
    <source>
        <dbReference type="SAM" id="MobiDB-lite"/>
    </source>
</evidence>
<dbReference type="Proteomes" id="UP000887159">
    <property type="component" value="Unassembled WGS sequence"/>
</dbReference>
<dbReference type="EMBL" id="BMAU01021304">
    <property type="protein sequence ID" value="GFY11357.1"/>
    <property type="molecule type" value="Genomic_DNA"/>
</dbReference>
<reference evidence="2" key="1">
    <citation type="submission" date="2020-08" db="EMBL/GenBank/DDBJ databases">
        <title>Multicomponent nature underlies the extraordinary mechanical properties of spider dragline silk.</title>
        <authorList>
            <person name="Kono N."/>
            <person name="Nakamura H."/>
            <person name="Mori M."/>
            <person name="Yoshida Y."/>
            <person name="Ohtoshi R."/>
            <person name="Malay A.D."/>
            <person name="Moran D.A.P."/>
            <person name="Tomita M."/>
            <person name="Numata K."/>
            <person name="Arakawa K."/>
        </authorList>
    </citation>
    <scope>NUCLEOTIDE SEQUENCE</scope>
</reference>
<feature type="region of interest" description="Disordered" evidence="1">
    <location>
        <begin position="61"/>
        <end position="82"/>
    </location>
</feature>
<protein>
    <submittedName>
        <fullName evidence="2">Uncharacterized protein</fullName>
    </submittedName>
</protein>
<comment type="caution">
    <text evidence="2">The sequence shown here is derived from an EMBL/GenBank/DDBJ whole genome shotgun (WGS) entry which is preliminary data.</text>
</comment>
<organism evidence="2 3">
    <name type="scientific">Trichonephila clavipes</name>
    <name type="common">Golden silk orbweaver</name>
    <name type="synonym">Nephila clavipes</name>
    <dbReference type="NCBI Taxonomy" id="2585209"/>
    <lineage>
        <taxon>Eukaryota</taxon>
        <taxon>Metazoa</taxon>
        <taxon>Ecdysozoa</taxon>
        <taxon>Arthropoda</taxon>
        <taxon>Chelicerata</taxon>
        <taxon>Arachnida</taxon>
        <taxon>Araneae</taxon>
        <taxon>Araneomorphae</taxon>
        <taxon>Entelegynae</taxon>
        <taxon>Araneoidea</taxon>
        <taxon>Nephilidae</taxon>
        <taxon>Trichonephila</taxon>
    </lineage>
</organism>
<gene>
    <name evidence="2" type="ORF">TNCV_4473401</name>
</gene>